<evidence type="ECO:0000256" key="2">
    <source>
        <dbReference type="ARBA" id="ARBA00022427"/>
    </source>
</evidence>
<keyword evidence="6 8" id="KW-1133">Transmembrane helix</keyword>
<proteinExistence type="inferred from homology"/>
<evidence type="ECO:0000256" key="7">
    <source>
        <dbReference type="ARBA" id="ARBA00023136"/>
    </source>
</evidence>
<dbReference type="OrthoDB" id="9933182at2759"/>
<evidence type="ECO:0000256" key="3">
    <source>
        <dbReference type="ARBA" id="ARBA00022475"/>
    </source>
</evidence>
<evidence type="ECO:0000256" key="6">
    <source>
        <dbReference type="ARBA" id="ARBA00022989"/>
    </source>
</evidence>
<evidence type="ECO:0000256" key="8">
    <source>
        <dbReference type="RuleBase" id="RU060637"/>
    </source>
</evidence>
<dbReference type="InterPro" id="IPR017974">
    <property type="entry name" value="Claudin_CS"/>
</dbReference>
<feature type="transmembrane region" description="Helical" evidence="8">
    <location>
        <begin position="160"/>
        <end position="180"/>
    </location>
</feature>
<dbReference type="PROSITE" id="PS01346">
    <property type="entry name" value="CLAUDIN"/>
    <property type="match status" value="1"/>
</dbReference>
<keyword evidence="3 8" id="KW-1003">Cell membrane</keyword>
<evidence type="ECO:0000256" key="4">
    <source>
        <dbReference type="ARBA" id="ARBA00022692"/>
    </source>
</evidence>
<dbReference type="FunFam" id="1.20.140.150:FF:000001">
    <property type="entry name" value="Claudin"/>
    <property type="match status" value="1"/>
</dbReference>
<dbReference type="InterPro" id="IPR006187">
    <property type="entry name" value="Claudin"/>
</dbReference>
<evidence type="ECO:0000256" key="9">
    <source>
        <dbReference type="SAM" id="SignalP"/>
    </source>
</evidence>
<gene>
    <name evidence="11" type="primary">cldn15lb</name>
</gene>
<dbReference type="GeneID" id="115815796"/>
<dbReference type="PANTHER" id="PTHR12002">
    <property type="entry name" value="CLAUDIN"/>
    <property type="match status" value="1"/>
</dbReference>
<dbReference type="Gene3D" id="1.20.140.150">
    <property type="match status" value="1"/>
</dbReference>
<keyword evidence="2 8" id="KW-0796">Tight junction</keyword>
<keyword evidence="10" id="KW-1185">Reference proteome</keyword>
<keyword evidence="5 8" id="KW-0965">Cell junction</keyword>
<feature type="transmembrane region" description="Helical" evidence="8">
    <location>
        <begin position="74"/>
        <end position="95"/>
    </location>
</feature>
<evidence type="ECO:0000256" key="1">
    <source>
        <dbReference type="ARBA" id="ARBA00008295"/>
    </source>
</evidence>
<dbReference type="GO" id="GO:0005923">
    <property type="term" value="C:bicellular tight junction"/>
    <property type="evidence" value="ECO:0007669"/>
    <property type="project" value="UniProtKB-SubCell"/>
</dbReference>
<feature type="signal peptide" evidence="9">
    <location>
        <begin position="1"/>
        <end position="25"/>
    </location>
</feature>
<name>A0A6J2VRH0_CHACN</name>
<sequence>MSMAVELMGFLLGVGSWLLTGASLANDFWRVSSFAGSVITSSRQYQNLWQSCAESSTGVSNCREFESLLALPGYIQACRALMIIALLLGLFSMVLSILGLKCTKLGSTSPEAKGKLALTAGILFILSGLCTLSAVSWYAARVVQEFYDPFFGGTKFELGAGLYLGWAAAALAILGGGMLCSSCKTSTSGSPRGNYTYNYTATAQDQKIYRTPPSSAAGSSKAYV</sequence>
<evidence type="ECO:0000313" key="11">
    <source>
        <dbReference type="RefSeq" id="XP_030634667.1"/>
    </source>
</evidence>
<comment type="subcellular location">
    <subcellularLocation>
        <location evidence="8">Cell junction</location>
        <location evidence="8">Tight junction</location>
    </subcellularLocation>
    <subcellularLocation>
        <location evidence="8">Cell membrane</location>
        <topology evidence="8">Multi-pass membrane protein</topology>
    </subcellularLocation>
</comment>
<dbReference type="Proteomes" id="UP000504632">
    <property type="component" value="Chromosome 6"/>
</dbReference>
<comment type="function">
    <text evidence="8">Claudins function as major constituents of the tight junction complexes that regulate the permeability of epithelia.</text>
</comment>
<keyword evidence="9" id="KW-0732">Signal</keyword>
<feature type="transmembrane region" description="Helical" evidence="8">
    <location>
        <begin position="116"/>
        <end position="140"/>
    </location>
</feature>
<dbReference type="InterPro" id="IPR004031">
    <property type="entry name" value="PMP22/EMP/MP20/Claudin"/>
</dbReference>
<dbReference type="GO" id="GO:0005886">
    <property type="term" value="C:plasma membrane"/>
    <property type="evidence" value="ECO:0007669"/>
    <property type="project" value="UniProtKB-SubCell"/>
</dbReference>
<dbReference type="Pfam" id="PF00822">
    <property type="entry name" value="PMP22_Claudin"/>
    <property type="match status" value="1"/>
</dbReference>
<evidence type="ECO:0000256" key="5">
    <source>
        <dbReference type="ARBA" id="ARBA00022949"/>
    </source>
</evidence>
<dbReference type="GO" id="GO:0005198">
    <property type="term" value="F:structural molecule activity"/>
    <property type="evidence" value="ECO:0007669"/>
    <property type="project" value="InterPro"/>
</dbReference>
<organism evidence="10 11">
    <name type="scientific">Chanos chanos</name>
    <name type="common">Milkfish</name>
    <name type="synonym">Mugil chanos</name>
    <dbReference type="NCBI Taxonomy" id="29144"/>
    <lineage>
        <taxon>Eukaryota</taxon>
        <taxon>Metazoa</taxon>
        <taxon>Chordata</taxon>
        <taxon>Craniata</taxon>
        <taxon>Vertebrata</taxon>
        <taxon>Euteleostomi</taxon>
        <taxon>Actinopterygii</taxon>
        <taxon>Neopterygii</taxon>
        <taxon>Teleostei</taxon>
        <taxon>Ostariophysi</taxon>
        <taxon>Gonorynchiformes</taxon>
        <taxon>Chanidae</taxon>
        <taxon>Chanos</taxon>
    </lineage>
</organism>
<feature type="chain" id="PRO_5026737256" description="Claudin" evidence="9">
    <location>
        <begin position="26"/>
        <end position="224"/>
    </location>
</feature>
<comment type="caution">
    <text evidence="8">Lacks conserved residue(s) required for the propagation of feature annotation.</text>
</comment>
<reference evidence="11" key="1">
    <citation type="submission" date="2025-08" db="UniProtKB">
        <authorList>
            <consortium name="RefSeq"/>
        </authorList>
    </citation>
    <scope>IDENTIFICATION</scope>
</reference>
<protein>
    <recommendedName>
        <fullName evidence="8">Claudin</fullName>
    </recommendedName>
</protein>
<keyword evidence="7 8" id="KW-0472">Membrane</keyword>
<evidence type="ECO:0000313" key="10">
    <source>
        <dbReference type="Proteomes" id="UP000504632"/>
    </source>
</evidence>
<dbReference type="AlphaFoldDB" id="A0A6J2VRH0"/>
<comment type="similarity">
    <text evidence="1 8">Belongs to the claudin family.</text>
</comment>
<dbReference type="RefSeq" id="XP_030634667.1">
    <property type="nucleotide sequence ID" value="XM_030778807.1"/>
</dbReference>
<dbReference type="PRINTS" id="PR01077">
    <property type="entry name" value="CLAUDIN"/>
</dbReference>
<keyword evidence="4 8" id="KW-0812">Transmembrane</keyword>
<accession>A0A6J2VRH0</accession>
<dbReference type="CTD" id="436719"/>